<dbReference type="STRING" id="32507.ENSNBRP00000021580"/>
<keyword evidence="4" id="KW-0779">Telomere</keyword>
<dbReference type="GO" id="GO:0007004">
    <property type="term" value="P:telomere maintenance via telomerase"/>
    <property type="evidence" value="ECO:0007669"/>
    <property type="project" value="InterPro"/>
</dbReference>
<feature type="compositionally biased region" description="Polar residues" evidence="6">
    <location>
        <begin position="392"/>
        <end position="404"/>
    </location>
</feature>
<evidence type="ECO:0000313" key="8">
    <source>
        <dbReference type="Ensembl" id="ENSNBRP00000021580.1"/>
    </source>
</evidence>
<dbReference type="GO" id="GO:0005697">
    <property type="term" value="C:telomerase holoenzyme complex"/>
    <property type="evidence" value="ECO:0007669"/>
    <property type="project" value="InterPro"/>
</dbReference>
<evidence type="ECO:0000256" key="5">
    <source>
        <dbReference type="ARBA" id="ARBA00023242"/>
    </source>
</evidence>
<dbReference type="PANTHER" id="PTHR14487:SF3">
    <property type="entry name" value="ADRENOCORTICAL DYSPLASIA PROTEIN HOMOLOG"/>
    <property type="match status" value="1"/>
</dbReference>
<keyword evidence="5" id="KW-0539">Nucleus</keyword>
<evidence type="ECO:0000256" key="3">
    <source>
        <dbReference type="ARBA" id="ARBA00022454"/>
    </source>
</evidence>
<evidence type="ECO:0000256" key="6">
    <source>
        <dbReference type="SAM" id="MobiDB-lite"/>
    </source>
</evidence>
<dbReference type="GO" id="GO:0016233">
    <property type="term" value="P:telomere capping"/>
    <property type="evidence" value="ECO:0007669"/>
    <property type="project" value="InterPro"/>
</dbReference>
<evidence type="ECO:0000256" key="4">
    <source>
        <dbReference type="ARBA" id="ARBA00022895"/>
    </source>
</evidence>
<organism evidence="8 9">
    <name type="scientific">Neolamprologus brichardi</name>
    <name type="common">Fairy cichlid</name>
    <name type="synonym">Lamprologus brichardi</name>
    <dbReference type="NCBI Taxonomy" id="32507"/>
    <lineage>
        <taxon>Eukaryota</taxon>
        <taxon>Metazoa</taxon>
        <taxon>Chordata</taxon>
        <taxon>Craniata</taxon>
        <taxon>Vertebrata</taxon>
        <taxon>Euteleostomi</taxon>
        <taxon>Actinopterygii</taxon>
        <taxon>Neopterygii</taxon>
        <taxon>Teleostei</taxon>
        <taxon>Neoteleostei</taxon>
        <taxon>Acanthomorphata</taxon>
        <taxon>Ovalentaria</taxon>
        <taxon>Cichlomorphae</taxon>
        <taxon>Cichliformes</taxon>
        <taxon>Cichlidae</taxon>
        <taxon>African cichlids</taxon>
        <taxon>Pseudocrenilabrinae</taxon>
        <taxon>Lamprologini</taxon>
        <taxon>Neolamprologus</taxon>
    </lineage>
</organism>
<sequence length="462" mass="51047">MPRLPRNRLSPWIERLILSYGSQEEEQEEVGSRLKAHVIGVGQMSQSQAGNTEGPTGLLFLSDGVLQIPAVLTASAWEHLQEQEDRECFSSLLNSTVCIQDYRLQFHMAPEQTKCRFYLSVGELATTAAGPVKDNTPCCTTLSSVRMKICKTWRALLGQEDSQKSQCEFDLSELLGEWRHDCLQAVLEDVGEKLTRGRAASLQPSTSTCHSTQTCSSTRWDVDRIRYKGEKCFSVPVKYLLVPEEDSQQVQTLKNAESCTERMEEENIPQVCNPPETTQPSVDDAHWQIVQPAAVQGVCASSDSSSLPMEDSLLHEDVITGGTDEPLSNPWNIFPPPCISSSSSDALPARKQSESTPEALDTSTLAEDKEAELSGSPPSWLFDTPVGGSSAEDGSSPKQASGSVQRKIPKVHRDGRPFSYSYRVCGQNLQDFSRFRMTESLLHWAVKYLVTPKQTDNPANVA</sequence>
<keyword evidence="3" id="KW-0158">Chromosome</keyword>
<feature type="domain" description="Shelterin complex subunit TPP1/Est3" evidence="7">
    <location>
        <begin position="9"/>
        <end position="156"/>
    </location>
</feature>
<dbReference type="InterPro" id="IPR028631">
    <property type="entry name" value="ACD"/>
</dbReference>
<reference evidence="8" key="1">
    <citation type="submission" date="2025-08" db="UniProtKB">
        <authorList>
            <consortium name="Ensembl"/>
        </authorList>
    </citation>
    <scope>IDENTIFICATION</scope>
</reference>
<dbReference type="GO" id="GO:0070187">
    <property type="term" value="C:shelterin complex"/>
    <property type="evidence" value="ECO:0007669"/>
    <property type="project" value="InterPro"/>
</dbReference>
<dbReference type="Bgee" id="ENSNBRG00000016558">
    <property type="expression patterns" value="Expressed in testis and 3 other cell types or tissues"/>
</dbReference>
<dbReference type="GO" id="GO:0070198">
    <property type="term" value="P:protein localization to chromosome, telomeric region"/>
    <property type="evidence" value="ECO:0007669"/>
    <property type="project" value="TreeGrafter"/>
</dbReference>
<comment type="subcellular location">
    <subcellularLocation>
        <location evidence="2">Chromosome</location>
        <location evidence="2">Telomere</location>
    </subcellularLocation>
    <subcellularLocation>
        <location evidence="1">Nucleus</location>
    </subcellularLocation>
</comment>
<evidence type="ECO:0000259" key="7">
    <source>
        <dbReference type="Pfam" id="PF10341"/>
    </source>
</evidence>
<evidence type="ECO:0000313" key="9">
    <source>
        <dbReference type="Proteomes" id="UP000261580"/>
    </source>
</evidence>
<protein>
    <submittedName>
        <fullName evidence="8">Uncharacterized LOC102796201</fullName>
    </submittedName>
</protein>
<dbReference type="Proteomes" id="UP000261580">
    <property type="component" value="Unassembled WGS sequence"/>
</dbReference>
<reference evidence="8" key="2">
    <citation type="submission" date="2025-09" db="UniProtKB">
        <authorList>
            <consortium name="Ensembl"/>
        </authorList>
    </citation>
    <scope>IDENTIFICATION</scope>
</reference>
<dbReference type="OMA" id="FDCLEEH"/>
<dbReference type="Gene3D" id="2.40.50.960">
    <property type="match status" value="1"/>
</dbReference>
<evidence type="ECO:0000256" key="1">
    <source>
        <dbReference type="ARBA" id="ARBA00004123"/>
    </source>
</evidence>
<dbReference type="AlphaFoldDB" id="A0A3Q4HE99"/>
<accession>A0A3Q4HE99</accession>
<keyword evidence="9" id="KW-1185">Reference proteome</keyword>
<dbReference type="GO" id="GO:0032211">
    <property type="term" value="P:negative regulation of telomere maintenance via telomerase"/>
    <property type="evidence" value="ECO:0007669"/>
    <property type="project" value="TreeGrafter"/>
</dbReference>
<name>A0A3Q4HE99_NEOBR</name>
<dbReference type="GO" id="GO:0042162">
    <property type="term" value="F:telomeric DNA binding"/>
    <property type="evidence" value="ECO:0007669"/>
    <property type="project" value="InterPro"/>
</dbReference>
<dbReference type="Ensembl" id="ENSNBRT00000022161.1">
    <property type="protein sequence ID" value="ENSNBRP00000021580.1"/>
    <property type="gene ID" value="ENSNBRG00000016558.1"/>
</dbReference>
<proteinExistence type="predicted"/>
<dbReference type="PANTHER" id="PTHR14487">
    <property type="entry name" value="ADRENOCORTICAL DYSPLASIA PROTEIN ACD"/>
    <property type="match status" value="1"/>
</dbReference>
<dbReference type="Pfam" id="PF10341">
    <property type="entry name" value="TPP1"/>
    <property type="match status" value="1"/>
</dbReference>
<evidence type="ECO:0000256" key="2">
    <source>
        <dbReference type="ARBA" id="ARBA00004574"/>
    </source>
</evidence>
<feature type="region of interest" description="Disordered" evidence="6">
    <location>
        <begin position="319"/>
        <end position="410"/>
    </location>
</feature>
<dbReference type="GeneTree" id="ENSGT00390000004877"/>
<dbReference type="InterPro" id="IPR019437">
    <property type="entry name" value="TPP1/Est3"/>
</dbReference>